<keyword evidence="1" id="KW-0378">Hydrolase</keyword>
<keyword evidence="1" id="KW-0031">Aminopeptidase</keyword>
<keyword evidence="1" id="KW-0645">Protease</keyword>
<dbReference type="AlphaFoldDB" id="A0AAV3XQK9"/>
<evidence type="ECO:0000313" key="2">
    <source>
        <dbReference type="Proteomes" id="UP000735302"/>
    </source>
</evidence>
<reference evidence="1 2" key="1">
    <citation type="journal article" date="2021" name="Elife">
        <title>Chloroplast acquisition without the gene transfer in kleptoplastic sea slugs, Plakobranchus ocellatus.</title>
        <authorList>
            <person name="Maeda T."/>
            <person name="Takahashi S."/>
            <person name="Yoshida T."/>
            <person name="Shimamura S."/>
            <person name="Takaki Y."/>
            <person name="Nagai Y."/>
            <person name="Toyoda A."/>
            <person name="Suzuki Y."/>
            <person name="Arimoto A."/>
            <person name="Ishii H."/>
            <person name="Satoh N."/>
            <person name="Nishiyama T."/>
            <person name="Hasebe M."/>
            <person name="Maruyama T."/>
            <person name="Minagawa J."/>
            <person name="Obokata J."/>
            <person name="Shigenobu S."/>
        </authorList>
    </citation>
    <scope>NUCLEOTIDE SEQUENCE [LARGE SCALE GENOMIC DNA]</scope>
</reference>
<accession>A0AAV3XQK9</accession>
<dbReference type="EMBL" id="BLXT01000008">
    <property type="protein sequence ID" value="GFN73499.1"/>
    <property type="molecule type" value="Genomic_DNA"/>
</dbReference>
<sequence>MGFVRCMVCPAHKPLRTANHDGSAGMMEVEANKVLCGAQTIGLLQSYYKKVVASKCNSVAELRRKLLRTLKHSCSTDKKPQHEDCPLGKDSWWFFFPEDHRLQQSPSTPSREELLLSGPFCGRGSL</sequence>
<gene>
    <name evidence="1" type="ORF">PoB_000000500</name>
</gene>
<organism evidence="1 2">
    <name type="scientific">Plakobranchus ocellatus</name>
    <dbReference type="NCBI Taxonomy" id="259542"/>
    <lineage>
        <taxon>Eukaryota</taxon>
        <taxon>Metazoa</taxon>
        <taxon>Spiralia</taxon>
        <taxon>Lophotrochozoa</taxon>
        <taxon>Mollusca</taxon>
        <taxon>Gastropoda</taxon>
        <taxon>Heterobranchia</taxon>
        <taxon>Euthyneura</taxon>
        <taxon>Panpulmonata</taxon>
        <taxon>Sacoglossa</taxon>
        <taxon>Placobranchoidea</taxon>
        <taxon>Plakobranchidae</taxon>
        <taxon>Plakobranchus</taxon>
    </lineage>
</organism>
<comment type="caution">
    <text evidence="1">The sequence shown here is derived from an EMBL/GenBank/DDBJ whole genome shotgun (WGS) entry which is preliminary data.</text>
</comment>
<evidence type="ECO:0000313" key="1">
    <source>
        <dbReference type="EMBL" id="GFN73499.1"/>
    </source>
</evidence>
<dbReference type="GO" id="GO:0004177">
    <property type="term" value="F:aminopeptidase activity"/>
    <property type="evidence" value="ECO:0007669"/>
    <property type="project" value="UniProtKB-KW"/>
</dbReference>
<name>A0AAV3XQK9_9GAST</name>
<keyword evidence="2" id="KW-1185">Reference proteome</keyword>
<proteinExistence type="predicted"/>
<protein>
    <submittedName>
        <fullName evidence="1">Aminopeptidase n</fullName>
    </submittedName>
</protein>
<dbReference type="Proteomes" id="UP000735302">
    <property type="component" value="Unassembled WGS sequence"/>
</dbReference>